<keyword evidence="4" id="KW-1185">Reference proteome</keyword>
<dbReference type="HOGENOM" id="CLU_068340_0_0_1"/>
<sequence>MVAAGVVVLDGGGEARFTLPLWSQRVVKIPYLSYLGGGGGGGSSGGCWRCPACVWAHAGGGDYVALGVVAVVVSLRCTCTGGGDGVYAALGIAAVIVSLRRACAGSGDSVCAALGAAVVVVSLRRAPVVCCAPACAAPVAASASVGSSHGWFDDDNLLQVNVFGIFVIGCLLRLDSCGSKLQVTSFLAIVVLTARQKSISNLSNAPLLMVGWSMVWPSLLFPSSRNRVWFVIRVELGTPVQFRLSGLLLEFLRFNDESRGDASLSPVMFAPKSMAQQLTSILCRSRGGNQRGSTRCALQLRPKVAVVAVLRRHGSAVVTASPQLPIGLLLFLLFGYIWKASVVWLTLFL</sequence>
<name>A0A0E0AF72_9ORYZ</name>
<feature type="domain" description="DUF3778" evidence="2">
    <location>
        <begin position="208"/>
        <end position="271"/>
    </location>
</feature>
<keyword evidence="1" id="KW-0472">Membrane</keyword>
<reference evidence="3" key="1">
    <citation type="submission" date="2015-04" db="UniProtKB">
        <authorList>
            <consortium name="EnsemblPlants"/>
        </authorList>
    </citation>
    <scope>IDENTIFICATION</scope>
</reference>
<proteinExistence type="predicted"/>
<keyword evidence="1" id="KW-1133">Transmembrane helix</keyword>
<feature type="transmembrane region" description="Helical" evidence="1">
    <location>
        <begin position="326"/>
        <end position="348"/>
    </location>
</feature>
<dbReference type="AlphaFoldDB" id="A0A0E0AF72"/>
<dbReference type="InterPro" id="IPR022256">
    <property type="entry name" value="DUF3778"/>
</dbReference>
<evidence type="ECO:0000256" key="1">
    <source>
        <dbReference type="SAM" id="Phobius"/>
    </source>
</evidence>
<dbReference type="Pfam" id="PF12620">
    <property type="entry name" value="DUF3778"/>
    <property type="match status" value="1"/>
</dbReference>
<evidence type="ECO:0000313" key="4">
    <source>
        <dbReference type="Proteomes" id="UP000026961"/>
    </source>
</evidence>
<keyword evidence="1" id="KW-0812">Transmembrane</keyword>
<dbReference type="Gramene" id="OGLUM07G01050.1">
    <property type="protein sequence ID" value="OGLUM07G01050.1"/>
    <property type="gene ID" value="OGLUM07G01050"/>
</dbReference>
<evidence type="ECO:0000259" key="2">
    <source>
        <dbReference type="Pfam" id="PF12620"/>
    </source>
</evidence>
<dbReference type="Proteomes" id="UP000026961">
    <property type="component" value="Chromosome 7"/>
</dbReference>
<accession>A0A0E0AF72</accession>
<protein>
    <recommendedName>
        <fullName evidence="2">DUF3778 domain-containing protein</fullName>
    </recommendedName>
</protein>
<organism evidence="3">
    <name type="scientific">Oryza glumipatula</name>
    <dbReference type="NCBI Taxonomy" id="40148"/>
    <lineage>
        <taxon>Eukaryota</taxon>
        <taxon>Viridiplantae</taxon>
        <taxon>Streptophyta</taxon>
        <taxon>Embryophyta</taxon>
        <taxon>Tracheophyta</taxon>
        <taxon>Spermatophyta</taxon>
        <taxon>Magnoliopsida</taxon>
        <taxon>Liliopsida</taxon>
        <taxon>Poales</taxon>
        <taxon>Poaceae</taxon>
        <taxon>BOP clade</taxon>
        <taxon>Oryzoideae</taxon>
        <taxon>Oryzeae</taxon>
        <taxon>Oryzinae</taxon>
        <taxon>Oryza</taxon>
    </lineage>
</organism>
<dbReference type="EnsemblPlants" id="OGLUM07G01050.1">
    <property type="protein sequence ID" value="OGLUM07G01050.1"/>
    <property type="gene ID" value="OGLUM07G01050"/>
</dbReference>
<reference evidence="3" key="2">
    <citation type="submission" date="2018-05" db="EMBL/GenBank/DDBJ databases">
        <title>OgluRS3 (Oryza glumaepatula Reference Sequence Version 3).</title>
        <authorList>
            <person name="Zhang J."/>
            <person name="Kudrna D."/>
            <person name="Lee S."/>
            <person name="Talag J."/>
            <person name="Welchert J."/>
            <person name="Wing R.A."/>
        </authorList>
    </citation>
    <scope>NUCLEOTIDE SEQUENCE [LARGE SCALE GENOMIC DNA]</scope>
</reference>
<evidence type="ECO:0000313" key="3">
    <source>
        <dbReference type="EnsemblPlants" id="OGLUM07G01050.1"/>
    </source>
</evidence>